<evidence type="ECO:0000313" key="1">
    <source>
        <dbReference type="EMBL" id="MCC4234466.1"/>
    </source>
</evidence>
<keyword evidence="2" id="KW-1185">Reference proteome</keyword>
<organism evidence="1 2">
    <name type="scientific">Sphingobium soli</name>
    <dbReference type="NCBI Taxonomy" id="1591116"/>
    <lineage>
        <taxon>Bacteria</taxon>
        <taxon>Pseudomonadati</taxon>
        <taxon>Pseudomonadota</taxon>
        <taxon>Alphaproteobacteria</taxon>
        <taxon>Sphingomonadales</taxon>
        <taxon>Sphingomonadaceae</taxon>
        <taxon>Sphingobium</taxon>
    </lineage>
</organism>
<dbReference type="Pfam" id="PF14307">
    <property type="entry name" value="Glyco_tran_WbsX"/>
    <property type="match status" value="1"/>
</dbReference>
<dbReference type="RefSeq" id="WP_228227958.1">
    <property type="nucleotide sequence ID" value="NZ_JAJGNP010000020.1"/>
</dbReference>
<dbReference type="Proteomes" id="UP001198830">
    <property type="component" value="Unassembled WGS sequence"/>
</dbReference>
<reference evidence="1 2" key="1">
    <citation type="submission" date="2021-10" db="EMBL/GenBank/DDBJ databases">
        <title>The diversity and Nitrogen Metabolism of Culturable Nitrate-Utilizing Bacteria Within the Oxygen Minimum Zone of the Changjiang (Yangtze River)Estuary.</title>
        <authorList>
            <person name="Zhang D."/>
            <person name="Zheng J."/>
            <person name="Liu S."/>
            <person name="He W."/>
        </authorList>
    </citation>
    <scope>NUCLEOTIDE SEQUENCE [LARGE SCALE GENOMIC DNA]</scope>
    <source>
        <strain evidence="1 2">FXH275-2</strain>
    </source>
</reference>
<sequence>MAFRLPTGVWHENGGAFKMIKRRSFLAAFSLPFIFYPSTPFARRPRIPVGAIRWDAWYTPGSPQTAAVSRSLGERRFKDRIPTFGSQCESDRICFPEDIQSEIKTEIDMAADAGLDFWAFVAYERGHPLRRAFEYYLSSNNSSRIKFSLICDAGRFQNKELRLDHAKLIEDPRYQSCRSGKPIYCIMINGLQRDFKSLARDILDFRRSVAEKTGKNLTVLAMYSSKRNLDPTGMEAFDGSAYYSIVCSRSGNSYSALAECAEQTWEQKAQFDALYAPTIMTGWDRSPREMHPVFWEARRNYPGINFGQPTRLEFANHIKSGLAFAQNNSDTPAVFIYAWNEFDEGGWLYPTKGDKFDRLATLRSLLL</sequence>
<dbReference type="EMBL" id="JAJGNP010000020">
    <property type="protein sequence ID" value="MCC4234466.1"/>
    <property type="molecule type" value="Genomic_DNA"/>
</dbReference>
<dbReference type="InterPro" id="IPR032719">
    <property type="entry name" value="WbsX"/>
</dbReference>
<dbReference type="Gene3D" id="3.20.20.80">
    <property type="entry name" value="Glycosidases"/>
    <property type="match status" value="1"/>
</dbReference>
<accession>A0ABS8H7D3</accession>
<evidence type="ECO:0000313" key="2">
    <source>
        <dbReference type="Proteomes" id="UP001198830"/>
    </source>
</evidence>
<name>A0ABS8H7D3_9SPHN</name>
<gene>
    <name evidence="1" type="ORF">LL253_17480</name>
</gene>
<proteinExistence type="predicted"/>
<protein>
    <submittedName>
        <fullName evidence="1">Glycoside hydrolase family 99-like domain-containing protein</fullName>
    </submittedName>
</protein>
<comment type="caution">
    <text evidence="1">The sequence shown here is derived from an EMBL/GenBank/DDBJ whole genome shotgun (WGS) entry which is preliminary data.</text>
</comment>